<dbReference type="EC" id="5.3.1.28" evidence="2"/>
<dbReference type="InterPro" id="IPR035461">
    <property type="entry name" value="GmhA/DiaA"/>
</dbReference>
<protein>
    <submittedName>
        <fullName evidence="2">Phosphoheptose isomerase</fullName>
        <ecNumber evidence="2">5.3.1.28</ecNumber>
    </submittedName>
</protein>
<dbReference type="GO" id="GO:0016853">
    <property type="term" value="F:isomerase activity"/>
    <property type="evidence" value="ECO:0007669"/>
    <property type="project" value="UniProtKB-KW"/>
</dbReference>
<dbReference type="Proteomes" id="UP000265903">
    <property type="component" value="Unassembled WGS sequence"/>
</dbReference>
<dbReference type="CDD" id="cd05006">
    <property type="entry name" value="SIS_GmhA"/>
    <property type="match status" value="1"/>
</dbReference>
<dbReference type="AlphaFoldDB" id="A0A3M2RJ50"/>
<dbReference type="PANTHER" id="PTHR30390">
    <property type="entry name" value="SEDOHEPTULOSE 7-PHOSPHATE ISOMERASE / DNAA INITIATOR-ASSOCIATING FACTOR FOR REPLICATION INITIATION"/>
    <property type="match status" value="1"/>
</dbReference>
<feature type="domain" description="SIS" evidence="1">
    <location>
        <begin position="47"/>
        <end position="206"/>
    </location>
</feature>
<dbReference type="EMBL" id="QMDL01000001">
    <property type="protein sequence ID" value="RMJ05347.1"/>
    <property type="molecule type" value="Genomic_DNA"/>
</dbReference>
<dbReference type="GO" id="GO:0097367">
    <property type="term" value="F:carbohydrate derivative binding"/>
    <property type="evidence" value="ECO:0007669"/>
    <property type="project" value="InterPro"/>
</dbReference>
<dbReference type="PROSITE" id="PS51464">
    <property type="entry name" value="SIS"/>
    <property type="match status" value="1"/>
</dbReference>
<dbReference type="InterPro" id="IPR001347">
    <property type="entry name" value="SIS_dom"/>
</dbReference>
<dbReference type="SUPFAM" id="SSF53697">
    <property type="entry name" value="SIS domain"/>
    <property type="match status" value="1"/>
</dbReference>
<dbReference type="InterPro" id="IPR050099">
    <property type="entry name" value="SIS_GmhA/DiaA_subfam"/>
</dbReference>
<dbReference type="Pfam" id="PF13580">
    <property type="entry name" value="SIS_2"/>
    <property type="match status" value="1"/>
</dbReference>
<dbReference type="InterPro" id="IPR046348">
    <property type="entry name" value="SIS_dom_sf"/>
</dbReference>
<proteinExistence type="predicted"/>
<dbReference type="GO" id="GO:1901135">
    <property type="term" value="P:carbohydrate derivative metabolic process"/>
    <property type="evidence" value="ECO:0007669"/>
    <property type="project" value="InterPro"/>
</dbReference>
<organism evidence="2 3">
    <name type="scientific">Marinobacter litoralis</name>
    <dbReference type="NCBI Taxonomy" id="187981"/>
    <lineage>
        <taxon>Bacteria</taxon>
        <taxon>Pseudomonadati</taxon>
        <taxon>Pseudomonadota</taxon>
        <taxon>Gammaproteobacteria</taxon>
        <taxon>Pseudomonadales</taxon>
        <taxon>Marinobacteraceae</taxon>
        <taxon>Marinobacter</taxon>
    </lineage>
</organism>
<keyword evidence="3" id="KW-1185">Reference proteome</keyword>
<accession>A0A3M2RJ50</accession>
<dbReference type="PANTHER" id="PTHR30390:SF6">
    <property type="entry name" value="DNAA INITIATOR-ASSOCIATING PROTEIN DIAA"/>
    <property type="match status" value="1"/>
</dbReference>
<keyword evidence="2" id="KW-0413">Isomerase</keyword>
<comment type="caution">
    <text evidence="2">The sequence shown here is derived from an EMBL/GenBank/DDBJ whole genome shotgun (WGS) entry which is preliminary data.</text>
</comment>
<evidence type="ECO:0000259" key="1">
    <source>
        <dbReference type="PROSITE" id="PS51464"/>
    </source>
</evidence>
<sequence>MQFRQINTGTMTNTEERINYWFANHMEQTAQAAVTAGPAIGGVADAFVSTLLQDGKIIACANGNANVLTQYLCTALLSRFDQDRPALPAINLGADATTYSAICRDNRFNDTFSRQVRAVGKPGDLLFVVVDDGHKANLIQAIQAAHDREMMVVVLSAREKSDITSLMHPEDHEVALNDLAPHEATPLMMVIINALCDQIDAKLFGG</sequence>
<gene>
    <name evidence="2" type="primary">gmhA</name>
    <name evidence="2" type="ORF">DOQ08_00014</name>
</gene>
<reference evidence="2 3" key="1">
    <citation type="submission" date="2018-08" db="EMBL/GenBank/DDBJ databases">
        <title>Whole Genome Sequence of the Moderate Halophilic Marine Bacterium Marinobacter litoralis Sw-45.</title>
        <authorList>
            <person name="Musa H."/>
        </authorList>
    </citation>
    <scope>NUCLEOTIDE SEQUENCE [LARGE SCALE GENOMIC DNA]</scope>
    <source>
        <strain evidence="2 3">Sw-45</strain>
    </source>
</reference>
<dbReference type="Gene3D" id="3.40.50.10490">
    <property type="entry name" value="Glucose-6-phosphate isomerase like protein, domain 1"/>
    <property type="match status" value="1"/>
</dbReference>
<name>A0A3M2RJ50_9GAMM</name>
<evidence type="ECO:0000313" key="2">
    <source>
        <dbReference type="EMBL" id="RMJ05347.1"/>
    </source>
</evidence>
<evidence type="ECO:0000313" key="3">
    <source>
        <dbReference type="Proteomes" id="UP000265903"/>
    </source>
</evidence>